<gene>
    <name evidence="1" type="ORF">JOF47_004105</name>
</gene>
<reference evidence="1 2" key="1">
    <citation type="submission" date="2021-03" db="EMBL/GenBank/DDBJ databases">
        <title>Sequencing the genomes of 1000 actinobacteria strains.</title>
        <authorList>
            <person name="Klenk H.-P."/>
        </authorList>
    </citation>
    <scope>NUCLEOTIDE SEQUENCE [LARGE SCALE GENOMIC DNA]</scope>
    <source>
        <strain evidence="1 2">DSM 15797</strain>
    </source>
</reference>
<dbReference type="Pfam" id="PF13376">
    <property type="entry name" value="OmdA"/>
    <property type="match status" value="1"/>
</dbReference>
<protein>
    <submittedName>
        <fullName evidence="1">Uncharacterized protein YdeI (YjbR/CyaY-like superfamily)</fullName>
    </submittedName>
</protein>
<comment type="caution">
    <text evidence="1">The sequence shown here is derived from an EMBL/GenBank/DDBJ whole genome shotgun (WGS) entry which is preliminary data.</text>
</comment>
<accession>A0ABS4XJ92</accession>
<dbReference type="Proteomes" id="UP001296993">
    <property type="component" value="Unassembled WGS sequence"/>
</dbReference>
<name>A0ABS4XJ92_9MICC</name>
<sequence length="190" mass="21115">MALDLEELLVPHEDAWRSWLVENHASHPGVQLVLHKKGGSVTELTYAQAVDQALCFGWIDGRRNGRDEESFSNRFTPRTTKSNWSAKNVETITRLTDAGLMAPSGIAAVEAAKADGRWENAYAGQKDAQLPEDFVAALEGHPVAQEKLATLGGSERFAIYLRLHTVKREETRRRKITEFIAKLDAGEGIF</sequence>
<evidence type="ECO:0000313" key="2">
    <source>
        <dbReference type="Proteomes" id="UP001296993"/>
    </source>
</evidence>
<organism evidence="1 2">
    <name type="scientific">Paeniglutamicibacter kerguelensis</name>
    <dbReference type="NCBI Taxonomy" id="254788"/>
    <lineage>
        <taxon>Bacteria</taxon>
        <taxon>Bacillati</taxon>
        <taxon>Actinomycetota</taxon>
        <taxon>Actinomycetes</taxon>
        <taxon>Micrococcales</taxon>
        <taxon>Micrococcaceae</taxon>
        <taxon>Paeniglutamicibacter</taxon>
    </lineage>
</organism>
<dbReference type="RefSeq" id="WP_210002215.1">
    <property type="nucleotide sequence ID" value="NZ_BAAAJY010000004.1"/>
</dbReference>
<evidence type="ECO:0000313" key="1">
    <source>
        <dbReference type="EMBL" id="MBP2388532.1"/>
    </source>
</evidence>
<dbReference type="EMBL" id="JAGIOF010000004">
    <property type="protein sequence ID" value="MBP2388532.1"/>
    <property type="molecule type" value="Genomic_DNA"/>
</dbReference>
<proteinExistence type="predicted"/>
<keyword evidence="2" id="KW-1185">Reference proteome</keyword>